<proteinExistence type="predicted"/>
<dbReference type="EMBL" id="JAUBDH010000003">
    <property type="protein sequence ID" value="MDW0109682.1"/>
    <property type="molecule type" value="Genomic_DNA"/>
</dbReference>
<feature type="transmembrane region" description="Helical" evidence="1">
    <location>
        <begin position="37"/>
        <end position="54"/>
    </location>
</feature>
<feature type="transmembrane region" description="Helical" evidence="1">
    <location>
        <begin position="66"/>
        <end position="86"/>
    </location>
</feature>
<sequence>MKFKSWIPFSLIALSATIVIAYDFFPKLNEIVTIPRPVVMLLLLLIVSLGFFVTKLRKDHSAKSNFVWHVAFMSYLFGLILIFTLLGGISQVGLSLSSPALWLVIAISVVELVREYKKLTIPTAAS</sequence>
<comment type="caution">
    <text evidence="2">The sequence shown here is derived from an EMBL/GenBank/DDBJ whole genome shotgun (WGS) entry which is preliminary data.</text>
</comment>
<evidence type="ECO:0000313" key="2">
    <source>
        <dbReference type="EMBL" id="MDW0109682.1"/>
    </source>
</evidence>
<keyword evidence="1" id="KW-0812">Transmembrane</keyword>
<evidence type="ECO:0000256" key="1">
    <source>
        <dbReference type="SAM" id="Phobius"/>
    </source>
</evidence>
<organism evidence="2 3">
    <name type="scientific">Sporosarcina aquimarina</name>
    <dbReference type="NCBI Taxonomy" id="114975"/>
    <lineage>
        <taxon>Bacteria</taxon>
        <taxon>Bacillati</taxon>
        <taxon>Bacillota</taxon>
        <taxon>Bacilli</taxon>
        <taxon>Bacillales</taxon>
        <taxon>Caryophanaceae</taxon>
        <taxon>Sporosarcina</taxon>
    </lineage>
</organism>
<feature type="transmembrane region" description="Helical" evidence="1">
    <location>
        <begin position="92"/>
        <end position="113"/>
    </location>
</feature>
<protein>
    <submittedName>
        <fullName evidence="2">Uncharacterized protein</fullName>
    </submittedName>
</protein>
<keyword evidence="3" id="KW-1185">Reference proteome</keyword>
<gene>
    <name evidence="2" type="ORF">QT716_06385</name>
</gene>
<accession>A0ABU4FZX8</accession>
<reference evidence="2 3" key="1">
    <citation type="submission" date="2023-06" db="EMBL/GenBank/DDBJ databases">
        <title>Sporosarcina sp. nov., isolated from Korean traditional fermented seafood 'Jeotgal'.</title>
        <authorList>
            <person name="Yang A.-I."/>
            <person name="Shin N.-R."/>
        </authorList>
    </citation>
    <scope>NUCLEOTIDE SEQUENCE [LARGE SCALE GENOMIC DNA]</scope>
    <source>
        <strain evidence="2 3">KCTC3840</strain>
    </source>
</reference>
<dbReference type="RefSeq" id="WP_317935227.1">
    <property type="nucleotide sequence ID" value="NZ_JAUBDH010000003.1"/>
</dbReference>
<name>A0ABU4FZX8_9BACL</name>
<keyword evidence="1" id="KW-0472">Membrane</keyword>
<dbReference type="Proteomes" id="UP001280629">
    <property type="component" value="Unassembled WGS sequence"/>
</dbReference>
<keyword evidence="1" id="KW-1133">Transmembrane helix</keyword>
<evidence type="ECO:0000313" key="3">
    <source>
        <dbReference type="Proteomes" id="UP001280629"/>
    </source>
</evidence>